<dbReference type="CDD" id="cd06587">
    <property type="entry name" value="VOC"/>
    <property type="match status" value="1"/>
</dbReference>
<dbReference type="SUPFAM" id="SSF54593">
    <property type="entry name" value="Glyoxalase/Bleomycin resistance protein/Dihydroxybiphenyl dioxygenase"/>
    <property type="match status" value="1"/>
</dbReference>
<dbReference type="Proteomes" id="UP000675409">
    <property type="component" value="Unassembled WGS sequence"/>
</dbReference>
<reference evidence="2 3" key="1">
    <citation type="journal article" date="2021" name="Arch. Microbiol.">
        <title>Myceligenerans indicum sp. nov., an actinobacterium isolated from mangrove sediment of Sundarbans, India.</title>
        <authorList>
            <person name="Asha K."/>
            <person name="Bhadury P."/>
        </authorList>
    </citation>
    <scope>NUCLEOTIDE SEQUENCE [LARGE SCALE GENOMIC DNA]</scope>
    <source>
        <strain evidence="2 3">I2</strain>
    </source>
</reference>
<feature type="domain" description="VOC" evidence="1">
    <location>
        <begin position="5"/>
        <end position="126"/>
    </location>
</feature>
<dbReference type="PROSITE" id="PS51819">
    <property type="entry name" value="VOC"/>
    <property type="match status" value="1"/>
</dbReference>
<evidence type="ECO:0000313" key="2">
    <source>
        <dbReference type="EMBL" id="MBL0886738.1"/>
    </source>
</evidence>
<protein>
    <submittedName>
        <fullName evidence="2">VOC family protein</fullName>
    </submittedName>
</protein>
<sequence>MVTIRREYPTFAVDDLDAARRFYSDTLGLRVTALDEGMGLVLRLDSGSQLFVYPKEDHEPASFTVLHLAVDDVDQVVDELTGKGVKFVRYEGFDQDDKGIARGFMDGGDGAWITDPAGNVIGFADGAEMPGKLDQA</sequence>
<dbReference type="InterPro" id="IPR037523">
    <property type="entry name" value="VOC_core"/>
</dbReference>
<comment type="caution">
    <text evidence="2">The sequence shown here is derived from an EMBL/GenBank/DDBJ whole genome shotgun (WGS) entry which is preliminary data.</text>
</comment>
<gene>
    <name evidence="2" type="ORF">HGK34_10710</name>
</gene>
<dbReference type="EMBL" id="JABBYC010000015">
    <property type="protein sequence ID" value="MBL0886738.1"/>
    <property type="molecule type" value="Genomic_DNA"/>
</dbReference>
<proteinExistence type="predicted"/>
<keyword evidence="3" id="KW-1185">Reference proteome</keyword>
<dbReference type="Gene3D" id="3.10.180.10">
    <property type="entry name" value="2,3-Dihydroxybiphenyl 1,2-Dioxygenase, domain 1"/>
    <property type="match status" value="1"/>
</dbReference>
<evidence type="ECO:0000259" key="1">
    <source>
        <dbReference type="PROSITE" id="PS51819"/>
    </source>
</evidence>
<name>A0ABS1LKV4_9MICO</name>
<evidence type="ECO:0000313" key="3">
    <source>
        <dbReference type="Proteomes" id="UP000675409"/>
    </source>
</evidence>
<accession>A0ABS1LKV4</accession>
<dbReference type="RefSeq" id="WP_201847005.1">
    <property type="nucleotide sequence ID" value="NZ_JABBYC010000015.1"/>
</dbReference>
<dbReference type="Pfam" id="PF00903">
    <property type="entry name" value="Glyoxalase"/>
    <property type="match status" value="1"/>
</dbReference>
<dbReference type="InterPro" id="IPR029068">
    <property type="entry name" value="Glyas_Bleomycin-R_OHBP_Dase"/>
</dbReference>
<dbReference type="InterPro" id="IPR004360">
    <property type="entry name" value="Glyas_Fos-R_dOase_dom"/>
</dbReference>
<organism evidence="2 3">
    <name type="scientific">Myceligenerans indicum</name>
    <dbReference type="NCBI Taxonomy" id="2593663"/>
    <lineage>
        <taxon>Bacteria</taxon>
        <taxon>Bacillati</taxon>
        <taxon>Actinomycetota</taxon>
        <taxon>Actinomycetes</taxon>
        <taxon>Micrococcales</taxon>
        <taxon>Promicromonosporaceae</taxon>
        <taxon>Myceligenerans</taxon>
    </lineage>
</organism>